<evidence type="ECO:0008006" key="3">
    <source>
        <dbReference type="Google" id="ProtNLM"/>
    </source>
</evidence>
<dbReference type="RefSeq" id="WP_161158240.1">
    <property type="nucleotide sequence ID" value="NZ_WEKT01000069.1"/>
</dbReference>
<organism evidence="1 2">
    <name type="scientific">Vibrio eleionomae</name>
    <dbReference type="NCBI Taxonomy" id="2653505"/>
    <lineage>
        <taxon>Bacteria</taxon>
        <taxon>Pseudomonadati</taxon>
        <taxon>Pseudomonadota</taxon>
        <taxon>Gammaproteobacteria</taxon>
        <taxon>Vibrionales</taxon>
        <taxon>Vibrionaceae</taxon>
        <taxon>Vibrio</taxon>
    </lineage>
</organism>
<evidence type="ECO:0000313" key="1">
    <source>
        <dbReference type="EMBL" id="MZI95744.1"/>
    </source>
</evidence>
<dbReference type="Pfam" id="PF10707">
    <property type="entry name" value="YrbL-PhoP_reg"/>
    <property type="match status" value="1"/>
</dbReference>
<evidence type="ECO:0000313" key="2">
    <source>
        <dbReference type="Proteomes" id="UP000462621"/>
    </source>
</evidence>
<gene>
    <name evidence="1" type="ORF">F9817_21405</name>
</gene>
<proteinExistence type="predicted"/>
<accession>A0A7X4LPH1</accession>
<comment type="caution">
    <text evidence="1">The sequence shown here is derived from an EMBL/GenBank/DDBJ whole genome shotgun (WGS) entry which is preliminary data.</text>
</comment>
<dbReference type="AlphaFoldDB" id="A0A7X4LPH1"/>
<sequence>MIDLSKAKLIGQGSERQCFQHPEKPDRCIKIRYNKKRRVDESIREYRYAKKYLIGKELPVALPLSWVETSKGPGLECELVLDKNGEIADTLLATLNKENSVDLNKLKEAAWAFRDKLLSIPVSVTDMRLQNICIRENRSGGYELILIDGIGFANFIKVGKLFPSYTYRQTAERIDRAFKHILFAQNA</sequence>
<reference evidence="1 2" key="1">
    <citation type="submission" date="2019-10" db="EMBL/GenBank/DDBJ databases">
        <title>Vibrio sp. nov. isolated from a shrimp pond.</title>
        <authorList>
            <person name="Gomez-Gil B."/>
            <person name="Enciso-Ibarra J."/>
            <person name="Enciso-Ibarra K."/>
            <person name="Bolan-Mejia C."/>
        </authorList>
    </citation>
    <scope>NUCLEOTIDE SEQUENCE [LARGE SCALE GENOMIC DNA]</scope>
    <source>
        <strain evidence="1 2">CAIM 722</strain>
    </source>
</reference>
<dbReference type="InterPro" id="IPR019647">
    <property type="entry name" value="PhoP_reg_network_YrbL"/>
</dbReference>
<dbReference type="Proteomes" id="UP000462621">
    <property type="component" value="Unassembled WGS sequence"/>
</dbReference>
<dbReference type="EMBL" id="WEKT01000069">
    <property type="protein sequence ID" value="MZI95744.1"/>
    <property type="molecule type" value="Genomic_DNA"/>
</dbReference>
<keyword evidence="2" id="KW-1185">Reference proteome</keyword>
<name>A0A7X4LPH1_9VIBR</name>
<protein>
    <recommendedName>
        <fullName evidence="3">PhoP regulatory network protein YrbL</fullName>
    </recommendedName>
</protein>